<dbReference type="PANTHER" id="PTHR10953:SF102">
    <property type="entry name" value="ADENYLYLTRANSFERASE AND SULFURTRANSFERASE MOCS3"/>
    <property type="match status" value="1"/>
</dbReference>
<evidence type="ECO:0000313" key="3">
    <source>
        <dbReference type="Proteomes" id="UP001501352"/>
    </source>
</evidence>
<sequence>MSFSEDEIERYARHLVLSEVGGPGQQRLKAARVGLIGVGGVGAPAALYLAAAGIGTLRLIDDDTVGLSNLQRQIAFATPDIGRPKIEAASETLSALNPHVVIEHRAERLTSANAAALIADCDVIIDGTDDFAARFAVSSACTAAGIPLVSGALGRWSGQVGVFHGRPCYRCMVPDAPPDAETCSRVGVIGALAGVVGSMAALEAIKLIAGAGEPLSGRLLIYDGLTGSARTAKVAADPDCPDCGQANARPSKVT</sequence>
<dbReference type="CDD" id="cd00757">
    <property type="entry name" value="ThiF_MoeB_HesA_family"/>
    <property type="match status" value="1"/>
</dbReference>
<dbReference type="EMBL" id="BAAAGA010000001">
    <property type="protein sequence ID" value="GAA0613414.1"/>
    <property type="molecule type" value="Genomic_DNA"/>
</dbReference>
<comment type="caution">
    <text evidence="2">The sequence shown here is derived from an EMBL/GenBank/DDBJ whole genome shotgun (WGS) entry which is preliminary data.</text>
</comment>
<dbReference type="Gene3D" id="3.40.50.720">
    <property type="entry name" value="NAD(P)-binding Rossmann-like Domain"/>
    <property type="match status" value="1"/>
</dbReference>
<protein>
    <submittedName>
        <fullName evidence="2">HesA/MoeB/ThiF family protein</fullName>
    </submittedName>
</protein>
<feature type="domain" description="THIF-type NAD/FAD binding fold" evidence="1">
    <location>
        <begin position="11"/>
        <end position="241"/>
    </location>
</feature>
<dbReference type="RefSeq" id="WP_343790004.1">
    <property type="nucleotide sequence ID" value="NZ_BAAAGA010000001.1"/>
</dbReference>
<dbReference type="InterPro" id="IPR035985">
    <property type="entry name" value="Ubiquitin-activating_enz"/>
</dbReference>
<dbReference type="NCBIfam" id="NF004281">
    <property type="entry name" value="PRK05690.1"/>
    <property type="match status" value="1"/>
</dbReference>
<proteinExistence type="predicted"/>
<keyword evidence="3" id="KW-1185">Reference proteome</keyword>
<dbReference type="Pfam" id="PF00899">
    <property type="entry name" value="ThiF"/>
    <property type="match status" value="1"/>
</dbReference>
<dbReference type="SUPFAM" id="SSF69572">
    <property type="entry name" value="Activating enzymes of the ubiquitin-like proteins"/>
    <property type="match status" value="1"/>
</dbReference>
<dbReference type="InterPro" id="IPR000594">
    <property type="entry name" value="ThiF_NAD_FAD-bd"/>
</dbReference>
<accession>A0ABP3RT13</accession>
<reference evidence="3" key="1">
    <citation type="journal article" date="2019" name="Int. J. Syst. Evol. Microbiol.">
        <title>The Global Catalogue of Microorganisms (GCM) 10K type strain sequencing project: providing services to taxonomists for standard genome sequencing and annotation.</title>
        <authorList>
            <consortium name="The Broad Institute Genomics Platform"/>
            <consortium name="The Broad Institute Genome Sequencing Center for Infectious Disease"/>
            <person name="Wu L."/>
            <person name="Ma J."/>
        </authorList>
    </citation>
    <scope>NUCLEOTIDE SEQUENCE [LARGE SCALE GENOMIC DNA]</scope>
    <source>
        <strain evidence="3">JCM 12928</strain>
    </source>
</reference>
<organism evidence="2 3">
    <name type="scientific">Brevundimonas kwangchunensis</name>
    <dbReference type="NCBI Taxonomy" id="322163"/>
    <lineage>
        <taxon>Bacteria</taxon>
        <taxon>Pseudomonadati</taxon>
        <taxon>Pseudomonadota</taxon>
        <taxon>Alphaproteobacteria</taxon>
        <taxon>Caulobacterales</taxon>
        <taxon>Caulobacteraceae</taxon>
        <taxon>Brevundimonas</taxon>
    </lineage>
</organism>
<dbReference type="PANTHER" id="PTHR10953">
    <property type="entry name" value="UBIQUITIN-ACTIVATING ENZYME E1"/>
    <property type="match status" value="1"/>
</dbReference>
<dbReference type="Proteomes" id="UP001501352">
    <property type="component" value="Unassembled WGS sequence"/>
</dbReference>
<evidence type="ECO:0000313" key="2">
    <source>
        <dbReference type="EMBL" id="GAA0613414.1"/>
    </source>
</evidence>
<dbReference type="InterPro" id="IPR045886">
    <property type="entry name" value="ThiF/MoeB/HesA"/>
</dbReference>
<name>A0ABP3RT13_9CAUL</name>
<evidence type="ECO:0000259" key="1">
    <source>
        <dbReference type="Pfam" id="PF00899"/>
    </source>
</evidence>
<gene>
    <name evidence="2" type="ORF">GCM10009422_05470</name>
</gene>